<dbReference type="PANTHER" id="PTHR46128:SF211">
    <property type="entry name" value="PENTACOTRIPEPTIDE-REPEAT REGION OF PRORP DOMAIN-CONTAINING PROTEIN"/>
    <property type="match status" value="1"/>
</dbReference>
<feature type="compositionally biased region" description="Basic and acidic residues" evidence="4">
    <location>
        <begin position="78"/>
        <end position="92"/>
    </location>
</feature>
<proteinExistence type="inferred from homology"/>
<dbReference type="Pfam" id="PF13041">
    <property type="entry name" value="PPR_2"/>
    <property type="match status" value="1"/>
</dbReference>
<comment type="similarity">
    <text evidence="1">Belongs to the PPR family. P subfamily.</text>
</comment>
<keyword evidence="2" id="KW-0677">Repeat</keyword>
<accession>A0ABU6ZND5</accession>
<organism evidence="5 6">
    <name type="scientific">Stylosanthes scabra</name>
    <dbReference type="NCBI Taxonomy" id="79078"/>
    <lineage>
        <taxon>Eukaryota</taxon>
        <taxon>Viridiplantae</taxon>
        <taxon>Streptophyta</taxon>
        <taxon>Embryophyta</taxon>
        <taxon>Tracheophyta</taxon>
        <taxon>Spermatophyta</taxon>
        <taxon>Magnoliopsida</taxon>
        <taxon>eudicotyledons</taxon>
        <taxon>Gunneridae</taxon>
        <taxon>Pentapetalae</taxon>
        <taxon>rosids</taxon>
        <taxon>fabids</taxon>
        <taxon>Fabales</taxon>
        <taxon>Fabaceae</taxon>
        <taxon>Papilionoideae</taxon>
        <taxon>50 kb inversion clade</taxon>
        <taxon>dalbergioids sensu lato</taxon>
        <taxon>Dalbergieae</taxon>
        <taxon>Pterocarpus clade</taxon>
        <taxon>Stylosanthes</taxon>
    </lineage>
</organism>
<evidence type="ECO:0000256" key="4">
    <source>
        <dbReference type="SAM" id="MobiDB-lite"/>
    </source>
</evidence>
<protein>
    <recommendedName>
        <fullName evidence="7">Pentatricopeptide repeat-containing protein</fullName>
    </recommendedName>
</protein>
<dbReference type="PROSITE" id="PS51375">
    <property type="entry name" value="PPR"/>
    <property type="match status" value="1"/>
</dbReference>
<evidence type="ECO:0008006" key="7">
    <source>
        <dbReference type="Google" id="ProtNLM"/>
    </source>
</evidence>
<keyword evidence="6" id="KW-1185">Reference proteome</keyword>
<dbReference type="NCBIfam" id="TIGR00756">
    <property type="entry name" value="PPR"/>
    <property type="match status" value="2"/>
</dbReference>
<evidence type="ECO:0000313" key="6">
    <source>
        <dbReference type="Proteomes" id="UP001341840"/>
    </source>
</evidence>
<dbReference type="PANTHER" id="PTHR46128">
    <property type="entry name" value="MITOCHONDRIAL GROUP I INTRON SPLICING FACTOR CCM1"/>
    <property type="match status" value="1"/>
</dbReference>
<evidence type="ECO:0000256" key="3">
    <source>
        <dbReference type="PROSITE-ProRule" id="PRU00708"/>
    </source>
</evidence>
<evidence type="ECO:0000313" key="5">
    <source>
        <dbReference type="EMBL" id="MED6223490.1"/>
    </source>
</evidence>
<evidence type="ECO:0000256" key="1">
    <source>
        <dbReference type="ARBA" id="ARBA00007626"/>
    </source>
</evidence>
<feature type="repeat" description="PPR" evidence="3">
    <location>
        <begin position="9"/>
        <end position="43"/>
    </location>
</feature>
<comment type="caution">
    <text evidence="5">The sequence shown here is derived from an EMBL/GenBank/DDBJ whole genome shotgun (WGS) entry which is preliminary data.</text>
</comment>
<gene>
    <name evidence="5" type="ORF">PIB30_074448</name>
</gene>
<dbReference type="Proteomes" id="UP001341840">
    <property type="component" value="Unassembled WGS sequence"/>
</dbReference>
<name>A0ABU6ZND5_9FABA</name>
<dbReference type="InterPro" id="IPR050872">
    <property type="entry name" value="PPR_P_subfamily"/>
</dbReference>
<dbReference type="InterPro" id="IPR011990">
    <property type="entry name" value="TPR-like_helical_dom_sf"/>
</dbReference>
<reference evidence="5 6" key="1">
    <citation type="journal article" date="2023" name="Plants (Basel)">
        <title>Bridging the Gap: Combining Genomics and Transcriptomics Approaches to Understand Stylosanthes scabra, an Orphan Legume from the Brazilian Caatinga.</title>
        <authorList>
            <person name="Ferreira-Neto J.R.C."/>
            <person name="da Silva M.D."/>
            <person name="Binneck E."/>
            <person name="de Melo N.F."/>
            <person name="da Silva R.H."/>
            <person name="de Melo A.L.T.M."/>
            <person name="Pandolfi V."/>
            <person name="Bustamante F.O."/>
            <person name="Brasileiro-Vidal A.C."/>
            <person name="Benko-Iseppon A.M."/>
        </authorList>
    </citation>
    <scope>NUCLEOTIDE SEQUENCE [LARGE SCALE GENOMIC DNA]</scope>
    <source>
        <tissue evidence="5">Leaves</tissue>
    </source>
</reference>
<dbReference type="InterPro" id="IPR002885">
    <property type="entry name" value="PPR_rpt"/>
</dbReference>
<feature type="region of interest" description="Disordered" evidence="4">
    <location>
        <begin position="78"/>
        <end position="99"/>
    </location>
</feature>
<evidence type="ECO:0000256" key="2">
    <source>
        <dbReference type="ARBA" id="ARBA00022737"/>
    </source>
</evidence>
<dbReference type="Gene3D" id="1.25.40.10">
    <property type="entry name" value="Tetratricopeptide repeat domain"/>
    <property type="match status" value="1"/>
</dbReference>
<sequence>MDLFNCDPSVHSYNAIMNILVEHGYYEQAHKVYMRMKDRGVCSDVCTYTVGIKAFCRTRRSSAALRLLKNMHFMGKNGEKKLEEQERKEFEHSGQSPHA</sequence>
<dbReference type="EMBL" id="JASCZI010272786">
    <property type="protein sequence ID" value="MED6223490.1"/>
    <property type="molecule type" value="Genomic_DNA"/>
</dbReference>